<dbReference type="AlphaFoldDB" id="M3HLM3"/>
<comment type="caution">
    <text evidence="1">The sequence shown here is derived from an EMBL/GenBank/DDBJ whole genome shotgun (WGS) entry which is preliminary data.</text>
</comment>
<proteinExistence type="predicted"/>
<name>M3HLM3_LEPIR</name>
<evidence type="ECO:0000313" key="1">
    <source>
        <dbReference type="EMBL" id="EMG13490.1"/>
    </source>
</evidence>
<dbReference type="BioCyc" id="LINT1001599:G11K9-2763-MONOMER"/>
<evidence type="ECO:0000313" key="2">
    <source>
        <dbReference type="Proteomes" id="UP000011776"/>
    </source>
</evidence>
<dbReference type="Proteomes" id="UP000011776">
    <property type="component" value="Unassembled WGS sequence"/>
</dbReference>
<accession>M3HLM3</accession>
<gene>
    <name evidence="1" type="ORF">LEP1GSC151_3611</name>
</gene>
<dbReference type="EMBL" id="AFME02000010">
    <property type="protein sequence ID" value="EMG13490.1"/>
    <property type="molecule type" value="Genomic_DNA"/>
</dbReference>
<reference evidence="1 2" key="1">
    <citation type="submission" date="2013-02" db="EMBL/GenBank/DDBJ databases">
        <authorList>
            <person name="Harkins D.M."/>
            <person name="Durkin A.S."/>
            <person name="Brinkac L.M."/>
            <person name="Haft D.H."/>
            <person name="Selengut J.D."/>
            <person name="Sanka R."/>
            <person name="DePew J."/>
            <person name="Purushe J."/>
            <person name="Tulsiani S.M."/>
            <person name="Graham G.C."/>
            <person name="Burns M.-A."/>
            <person name="Dohnt M.F."/>
            <person name="Smythe L.D."/>
            <person name="McKay D.B."/>
            <person name="Craig S.B."/>
            <person name="Vinetz J.M."/>
            <person name="Sutton G.G."/>
            <person name="Nierman W.C."/>
            <person name="Fouts D.E."/>
        </authorList>
    </citation>
    <scope>NUCLEOTIDE SEQUENCE [LARGE SCALE GENOMIC DNA]</scope>
    <source>
        <strain evidence="1 2">LT2186</strain>
    </source>
</reference>
<sequence length="76" mass="9183">MSTNPRLDAEFWTLYYVEMSNVQYQEIKELHIAEIKTFECLYNFLKIEIDLEQPKLRKYLLSKIVVQLEIIVSKLQ</sequence>
<organism evidence="1 2">
    <name type="scientific">Leptospira interrogans serovar Grippotyphosa str. LT2186</name>
    <dbReference type="NCBI Taxonomy" id="1001599"/>
    <lineage>
        <taxon>Bacteria</taxon>
        <taxon>Pseudomonadati</taxon>
        <taxon>Spirochaetota</taxon>
        <taxon>Spirochaetia</taxon>
        <taxon>Leptospirales</taxon>
        <taxon>Leptospiraceae</taxon>
        <taxon>Leptospira</taxon>
    </lineage>
</organism>
<protein>
    <submittedName>
        <fullName evidence="1">Uncharacterized protein</fullName>
    </submittedName>
</protein>